<feature type="chain" id="PRO_5002683235" description="Neuromedin U" evidence="1">
    <location>
        <begin position="20"/>
        <end position="268"/>
    </location>
</feature>
<evidence type="ECO:0000256" key="1">
    <source>
        <dbReference type="SAM" id="SignalP"/>
    </source>
</evidence>
<dbReference type="KEGG" id="gur:Gura_2629"/>
<dbReference type="OrthoDB" id="9809066at2"/>
<feature type="signal peptide" evidence="1">
    <location>
        <begin position="1"/>
        <end position="19"/>
    </location>
</feature>
<organism evidence="2 3">
    <name type="scientific">Geotalea uraniireducens (strain Rf4)</name>
    <name type="common">Geobacter uraniireducens</name>
    <dbReference type="NCBI Taxonomy" id="351605"/>
    <lineage>
        <taxon>Bacteria</taxon>
        <taxon>Pseudomonadati</taxon>
        <taxon>Thermodesulfobacteriota</taxon>
        <taxon>Desulfuromonadia</taxon>
        <taxon>Geobacterales</taxon>
        <taxon>Geobacteraceae</taxon>
        <taxon>Geotalea</taxon>
    </lineage>
</organism>
<reference evidence="2 3" key="1">
    <citation type="submission" date="2007-05" db="EMBL/GenBank/DDBJ databases">
        <title>Complete sequence of Geobacter uraniireducens Rf4.</title>
        <authorList>
            <consortium name="US DOE Joint Genome Institute"/>
            <person name="Copeland A."/>
            <person name="Lucas S."/>
            <person name="Lapidus A."/>
            <person name="Barry K."/>
            <person name="Detter J.C."/>
            <person name="Glavina del Rio T."/>
            <person name="Hammon N."/>
            <person name="Israni S."/>
            <person name="Dalin E."/>
            <person name="Tice H."/>
            <person name="Pitluck S."/>
            <person name="Chertkov O."/>
            <person name="Brettin T."/>
            <person name="Bruce D."/>
            <person name="Han C."/>
            <person name="Schmutz J."/>
            <person name="Larimer F."/>
            <person name="Land M."/>
            <person name="Hauser L."/>
            <person name="Kyrpides N."/>
            <person name="Mikhailova N."/>
            <person name="Shelobolina E."/>
            <person name="Aklujkar M."/>
            <person name="Lovley D."/>
            <person name="Richardson P."/>
        </authorList>
    </citation>
    <scope>NUCLEOTIDE SEQUENCE [LARGE SCALE GENOMIC DNA]</scope>
    <source>
        <strain evidence="2 3">Rf4</strain>
    </source>
</reference>
<sequence length="268" mass="28872">MLIFGALIGALICSGGARADDGLPGAQAKLDLVKQANAPISSILQFRLQDTYQPQFTGLDGQGNAVTLAMTMPFPKYRLLPLPQLSLLTIPAAITLPGGLTGFGDLRLVDVAVFQAGDSAVWGVGPTFVFPTASSRETGQGKWQAGPAAVVAFYPGRWLAGVLVQNPISFAGDSGRKEVNAMVLQPFVTYQLGNGWFVRSQPQMLFNWKNGNKQLPLDLGAGLVFRIGRQNVSCFVEPFWNITHDGPAPKYGILFSVSLLYPDFWQGR</sequence>
<accession>A5G4T8</accession>
<evidence type="ECO:0000313" key="2">
    <source>
        <dbReference type="EMBL" id="ABQ26806.1"/>
    </source>
</evidence>
<protein>
    <recommendedName>
        <fullName evidence="4">Neuromedin U</fullName>
    </recommendedName>
</protein>
<dbReference type="AlphaFoldDB" id="A5G4T8"/>
<dbReference type="STRING" id="351605.Gura_2629"/>
<proteinExistence type="predicted"/>
<keyword evidence="1" id="KW-0732">Signal</keyword>
<dbReference type="Proteomes" id="UP000006695">
    <property type="component" value="Chromosome"/>
</dbReference>
<dbReference type="RefSeq" id="WP_011939483.1">
    <property type="nucleotide sequence ID" value="NC_009483.1"/>
</dbReference>
<gene>
    <name evidence="2" type="ordered locus">Gura_2629</name>
</gene>
<keyword evidence="3" id="KW-1185">Reference proteome</keyword>
<evidence type="ECO:0008006" key="4">
    <source>
        <dbReference type="Google" id="ProtNLM"/>
    </source>
</evidence>
<dbReference type="HOGENOM" id="CLU_072059_3_0_7"/>
<name>A5G4T8_GEOUR</name>
<dbReference type="EMBL" id="CP000698">
    <property type="protein sequence ID" value="ABQ26806.1"/>
    <property type="molecule type" value="Genomic_DNA"/>
</dbReference>
<evidence type="ECO:0000313" key="3">
    <source>
        <dbReference type="Proteomes" id="UP000006695"/>
    </source>
</evidence>